<dbReference type="InterPro" id="IPR004338">
    <property type="entry name" value="NqrB/RnfD"/>
</dbReference>
<dbReference type="HAMAP" id="MF_00426">
    <property type="entry name" value="NqrB"/>
    <property type="match status" value="1"/>
</dbReference>
<protein>
    <recommendedName>
        <fullName evidence="16">Na(+)-translocating NADH-quinone reductase subunit B</fullName>
        <shortName evidence="16">Na(+)-NQR subunit B</shortName>
        <shortName evidence="16">Na(+)-translocating NQR subunit B</shortName>
        <ecNumber evidence="16">7.2.1.1</ecNumber>
    </recommendedName>
    <alternativeName>
        <fullName evidence="16">NQR complex subunit B</fullName>
    </alternativeName>
    <alternativeName>
        <fullName evidence="16">NQR-1 subunit B</fullName>
    </alternativeName>
</protein>
<evidence type="ECO:0000313" key="17">
    <source>
        <dbReference type="EMBL" id="AEP35114.1"/>
    </source>
</evidence>
<keyword evidence="12 16" id="KW-0406">Ion transport</keyword>
<evidence type="ECO:0000256" key="11">
    <source>
        <dbReference type="ARBA" id="ARBA00023053"/>
    </source>
</evidence>
<dbReference type="PATRIC" id="fig|580047.4.peg.305"/>
<feature type="transmembrane region" description="Helical" evidence="16">
    <location>
        <begin position="136"/>
        <end position="155"/>
    </location>
</feature>
<comment type="similarity">
    <text evidence="16">Belongs to the NqrB/RnfD family.</text>
</comment>
<sequence>MLRFERVTFSTFLSDTMLEKLVDSLWKICRKSKFQHMTPIADAVDTFCFEPLHTPSSPPFVRDAVDVKRWMMLVVIALMPTIFAAVWNSGLQALVYQSSDPRIMEAFLHISGFKSYFSFVSQEISIGSVLFAGCKIFLPLLFISYAVGGTCEVLFAIIRKHKIAEGLLVTGMLYPLILPPTIPYWMAALGIAFGVVMGKELFGGTGMNILNPALTGRAFLFFTFPAKMSGDVWVGSNPSRIKESLATMSSLAEKSHFDGFSQSTCLQVLNSTPPSVKRVHIDAIASNILNLEHVPTQDVLQTQFATWAESYPGLTVDQLSLEQLQNFVTTPITEGGLGLLPAHFDSACSLTEAVYGIGKFSTGNLFFGNILGSLGETSTVACLLGAGLLLLTGIASWRTMLSFGLSAFFFAWFFKIMSILTTGNAGAWAPAKFFIPAYRHLCIGGLAFGLVFMATDPVSSPAMKLAKWLYGAFIGFLTILIRLINPAYPEGVMLAILLGNVFAPLFDNIALKQYRQRRI</sequence>
<dbReference type="GO" id="GO:0005886">
    <property type="term" value="C:plasma membrane"/>
    <property type="evidence" value="ECO:0007669"/>
    <property type="project" value="UniProtKB-SubCell"/>
</dbReference>
<keyword evidence="6 16" id="KW-0288">FMN</keyword>
<dbReference type="Pfam" id="PF03116">
    <property type="entry name" value="NQR2_RnfD_RnfE"/>
    <property type="match status" value="1"/>
</dbReference>
<evidence type="ECO:0000256" key="10">
    <source>
        <dbReference type="ARBA" id="ARBA00023027"/>
    </source>
</evidence>
<evidence type="ECO:0000256" key="13">
    <source>
        <dbReference type="ARBA" id="ARBA00023075"/>
    </source>
</evidence>
<evidence type="ECO:0000256" key="12">
    <source>
        <dbReference type="ARBA" id="ARBA00023065"/>
    </source>
</evidence>
<dbReference type="InterPro" id="IPR010966">
    <property type="entry name" value="NqrB"/>
</dbReference>
<gene>
    <name evidence="16" type="primary">nqrB</name>
    <name evidence="17" type="ordered locus">CTO_0300</name>
</gene>
<name>G4NMC0_CHLT4</name>
<keyword evidence="2 16" id="KW-1003">Cell membrane</keyword>
<dbReference type="EMBL" id="CP002401">
    <property type="protein sequence ID" value="AEP35114.1"/>
    <property type="molecule type" value="Genomic_DNA"/>
</dbReference>
<dbReference type="Proteomes" id="UP000009287">
    <property type="component" value="Chromosome"/>
</dbReference>
<evidence type="ECO:0000256" key="3">
    <source>
        <dbReference type="ARBA" id="ARBA00022519"/>
    </source>
</evidence>
<evidence type="ECO:0000256" key="16">
    <source>
        <dbReference type="HAMAP-Rule" id="MF_00426"/>
    </source>
</evidence>
<evidence type="ECO:0000256" key="6">
    <source>
        <dbReference type="ARBA" id="ARBA00022643"/>
    </source>
</evidence>
<evidence type="ECO:0000313" key="18">
    <source>
        <dbReference type="Proteomes" id="UP000009287"/>
    </source>
</evidence>
<dbReference type="GO" id="GO:0022904">
    <property type="term" value="P:respiratory electron transport chain"/>
    <property type="evidence" value="ECO:0007669"/>
    <property type="project" value="InterPro"/>
</dbReference>
<proteinExistence type="inferred from homology"/>
<evidence type="ECO:0000256" key="2">
    <source>
        <dbReference type="ARBA" id="ARBA00022475"/>
    </source>
</evidence>
<keyword evidence="8 16" id="KW-1278">Translocase</keyword>
<dbReference type="NCBIfam" id="TIGR01937">
    <property type="entry name" value="nqrB"/>
    <property type="match status" value="1"/>
</dbReference>
<feature type="transmembrane region" description="Helical" evidence="16">
    <location>
        <begin position="465"/>
        <end position="485"/>
    </location>
</feature>
<comment type="catalytic activity">
    <reaction evidence="16">
        <text>a ubiquinone + n Na(+)(in) + NADH + H(+) = a ubiquinol + n Na(+)(out) + NAD(+)</text>
        <dbReference type="Rhea" id="RHEA:47748"/>
        <dbReference type="Rhea" id="RHEA-COMP:9565"/>
        <dbReference type="Rhea" id="RHEA-COMP:9566"/>
        <dbReference type="ChEBI" id="CHEBI:15378"/>
        <dbReference type="ChEBI" id="CHEBI:16389"/>
        <dbReference type="ChEBI" id="CHEBI:17976"/>
        <dbReference type="ChEBI" id="CHEBI:29101"/>
        <dbReference type="ChEBI" id="CHEBI:57540"/>
        <dbReference type="ChEBI" id="CHEBI:57945"/>
        <dbReference type="EC" id="7.2.1.1"/>
    </reaction>
</comment>
<keyword evidence="9 16" id="KW-1133">Transmembrane helix</keyword>
<comment type="function">
    <text evidence="16">NQR complex catalyzes the reduction of ubiquinone-1 to ubiquinol by two successive reactions, coupled with the transport of Na(+) ions from the cytoplasm to the periplasm. NqrA to NqrE are probably involved in the second step, the conversion of ubisemiquinone to ubiquinol.</text>
</comment>
<feature type="modified residue" description="FMN phosphoryl threonine" evidence="16">
    <location>
        <position position="264"/>
    </location>
</feature>
<keyword evidence="1 16" id="KW-0813">Transport</keyword>
<evidence type="ECO:0000256" key="15">
    <source>
        <dbReference type="ARBA" id="ARBA00023201"/>
    </source>
</evidence>
<evidence type="ECO:0000256" key="1">
    <source>
        <dbReference type="ARBA" id="ARBA00022448"/>
    </source>
</evidence>
<feature type="transmembrane region" description="Helical" evidence="16">
    <location>
        <begin position="176"/>
        <end position="197"/>
    </location>
</feature>
<keyword evidence="4 16" id="KW-0597">Phosphoprotein</keyword>
<keyword evidence="15 16" id="KW-0739">Sodium transport</keyword>
<keyword evidence="14 16" id="KW-0472">Membrane</keyword>
<comment type="subunit">
    <text evidence="16">Composed of six subunits; NqrA, NqrB, NqrC, NqrD, NqrE and NqrF.</text>
</comment>
<comment type="subcellular location">
    <subcellularLocation>
        <location evidence="16">Cell inner membrane</location>
        <topology evidence="16">Multi-pass membrane protein</topology>
    </subcellularLocation>
</comment>
<dbReference type="AlphaFoldDB" id="G4NMC0"/>
<dbReference type="PANTHER" id="PTHR30578:SF1">
    <property type="entry name" value="NA(+)-TRANSLOCATING NADH-QUINONE REDUCTASE SUBUNIT B"/>
    <property type="match status" value="1"/>
</dbReference>
<feature type="transmembrane region" description="Helical" evidence="16">
    <location>
        <begin position="403"/>
        <end position="421"/>
    </location>
</feature>
<keyword evidence="5 16" id="KW-0285">Flavoprotein</keyword>
<evidence type="ECO:0000256" key="14">
    <source>
        <dbReference type="ARBA" id="ARBA00023136"/>
    </source>
</evidence>
<feature type="transmembrane region" description="Helical" evidence="16">
    <location>
        <begin position="70"/>
        <end position="87"/>
    </location>
</feature>
<evidence type="ECO:0000256" key="7">
    <source>
        <dbReference type="ARBA" id="ARBA00022692"/>
    </source>
</evidence>
<comment type="cofactor">
    <cofactor evidence="16">
        <name>FMN</name>
        <dbReference type="ChEBI" id="CHEBI:58210"/>
    </cofactor>
</comment>
<dbReference type="PANTHER" id="PTHR30578">
    <property type="entry name" value="ELECTRON TRANSPORT COMPLEX PROTEIN RNFD"/>
    <property type="match status" value="1"/>
</dbReference>
<keyword evidence="7 16" id="KW-0812">Transmembrane</keyword>
<organism evidence="17 18">
    <name type="scientific">Chlamydia trachomatis serovar A (strain A2497)</name>
    <dbReference type="NCBI Taxonomy" id="580047"/>
    <lineage>
        <taxon>Bacteria</taxon>
        <taxon>Pseudomonadati</taxon>
        <taxon>Chlamydiota</taxon>
        <taxon>Chlamydiia</taxon>
        <taxon>Chlamydiales</taxon>
        <taxon>Chlamydiaceae</taxon>
        <taxon>Chlamydia/Chlamydophila group</taxon>
        <taxon>Chlamydia</taxon>
    </lineage>
</organism>
<dbReference type="GO" id="GO:0006814">
    <property type="term" value="P:sodium ion transport"/>
    <property type="evidence" value="ECO:0007669"/>
    <property type="project" value="UniProtKB-UniRule"/>
</dbReference>
<accession>G4NMC0</accession>
<dbReference type="NCBIfam" id="NF002181">
    <property type="entry name" value="PRK01024.1"/>
    <property type="match status" value="1"/>
</dbReference>
<evidence type="ECO:0000256" key="8">
    <source>
        <dbReference type="ARBA" id="ARBA00022967"/>
    </source>
</evidence>
<keyword evidence="10 16" id="KW-0520">NAD</keyword>
<keyword evidence="13 16" id="KW-0830">Ubiquinone</keyword>
<dbReference type="GO" id="GO:0016655">
    <property type="term" value="F:oxidoreductase activity, acting on NAD(P)H, quinone or similar compound as acceptor"/>
    <property type="evidence" value="ECO:0007669"/>
    <property type="project" value="UniProtKB-UniRule"/>
</dbReference>
<dbReference type="EC" id="7.2.1.1" evidence="16"/>
<evidence type="ECO:0000256" key="9">
    <source>
        <dbReference type="ARBA" id="ARBA00022989"/>
    </source>
</evidence>
<dbReference type="GO" id="GO:0055085">
    <property type="term" value="P:transmembrane transport"/>
    <property type="evidence" value="ECO:0007669"/>
    <property type="project" value="InterPro"/>
</dbReference>
<evidence type="ECO:0000256" key="5">
    <source>
        <dbReference type="ARBA" id="ARBA00022630"/>
    </source>
</evidence>
<dbReference type="KEGG" id="cra:CTO_0300"/>
<feature type="transmembrane region" description="Helical" evidence="16">
    <location>
        <begin position="433"/>
        <end position="453"/>
    </location>
</feature>
<feature type="transmembrane region" description="Helical" evidence="16">
    <location>
        <begin position="491"/>
        <end position="511"/>
    </location>
</feature>
<feature type="transmembrane region" description="Helical" evidence="16">
    <location>
        <begin position="370"/>
        <end position="391"/>
    </location>
</feature>
<keyword evidence="3 16" id="KW-0997">Cell inner membrane</keyword>
<dbReference type="GO" id="GO:0010181">
    <property type="term" value="F:FMN binding"/>
    <property type="evidence" value="ECO:0007669"/>
    <property type="project" value="InterPro"/>
</dbReference>
<evidence type="ECO:0000256" key="4">
    <source>
        <dbReference type="ARBA" id="ARBA00022553"/>
    </source>
</evidence>
<reference evidence="17 18" key="1">
    <citation type="journal article" date="2011" name="J. Exp. Med.">
        <title>A live-attenuated chlamydial vaccine protects against trachoma in nonhuman primates.</title>
        <authorList>
            <person name="Kari L."/>
            <person name="Whitmire W.M."/>
            <person name="Olivares-Zavaleta N."/>
            <person name="Goheen M.M."/>
            <person name="Taylor L.D."/>
            <person name="Carlson J.H."/>
            <person name="Sturdevant G.L."/>
            <person name="Lu C."/>
            <person name="Bakios L.E."/>
            <person name="Randall L.B."/>
            <person name="Parnell M.J."/>
            <person name="Zhong G."/>
            <person name="Caldwell H.D."/>
        </authorList>
    </citation>
    <scope>NUCLEOTIDE SEQUENCE [LARGE SCALE GENOMIC DNA]</scope>
    <source>
        <strain evidence="17 18">A2497</strain>
    </source>
</reference>
<keyword evidence="11 16" id="KW-0915">Sodium</keyword>